<dbReference type="Gene3D" id="2.180.10.10">
    <property type="entry name" value="RHS repeat-associated core"/>
    <property type="match status" value="1"/>
</dbReference>
<accession>A0A2H1E8J3</accession>
<organism evidence="3 4">
    <name type="scientific">Tenacibaculum maritimum NCIMB 2154</name>
    <dbReference type="NCBI Taxonomy" id="1349785"/>
    <lineage>
        <taxon>Bacteria</taxon>
        <taxon>Pseudomonadati</taxon>
        <taxon>Bacteroidota</taxon>
        <taxon>Flavobacteriia</taxon>
        <taxon>Flavobacteriales</taxon>
        <taxon>Flavobacteriaceae</taxon>
        <taxon>Tenacibaculum</taxon>
    </lineage>
</organism>
<dbReference type="KEGG" id="tmar:MARIT_0846"/>
<dbReference type="InterPro" id="IPR050708">
    <property type="entry name" value="T6SS_VgrG/RHS"/>
</dbReference>
<evidence type="ECO:0000313" key="4">
    <source>
        <dbReference type="Proteomes" id="UP000231564"/>
    </source>
</evidence>
<protein>
    <recommendedName>
        <fullName evidence="2">Teneurin-like YD-shell domain-containing protein</fullName>
    </recommendedName>
</protein>
<dbReference type="NCBIfam" id="TIGR03696">
    <property type="entry name" value="Rhs_assc_core"/>
    <property type="match status" value="1"/>
</dbReference>
<dbReference type="RefSeq" id="WP_100210843.1">
    <property type="nucleotide sequence ID" value="NZ_CP138495.1"/>
</dbReference>
<reference evidence="3 4" key="1">
    <citation type="submission" date="2016-11" db="EMBL/GenBank/DDBJ databases">
        <authorList>
            <person name="Jaros S."/>
            <person name="Januszkiewicz K."/>
            <person name="Wedrychowicz H."/>
        </authorList>
    </citation>
    <scope>NUCLEOTIDE SEQUENCE [LARGE SCALE GENOMIC DNA]</scope>
    <source>
        <strain evidence="3">NCIMB 2154T</strain>
    </source>
</reference>
<dbReference type="PRINTS" id="PR00394">
    <property type="entry name" value="RHSPROTEIN"/>
</dbReference>
<evidence type="ECO:0000259" key="2">
    <source>
        <dbReference type="Pfam" id="PF25023"/>
    </source>
</evidence>
<dbReference type="Pfam" id="PF25023">
    <property type="entry name" value="TEN_YD-shell"/>
    <property type="match status" value="1"/>
</dbReference>
<dbReference type="Proteomes" id="UP000231564">
    <property type="component" value="Chromosome MARIT"/>
</dbReference>
<name>A0A2H1E8J3_9FLAO</name>
<dbReference type="PANTHER" id="PTHR32305:SF15">
    <property type="entry name" value="PROTEIN RHSA-RELATED"/>
    <property type="match status" value="1"/>
</dbReference>
<dbReference type="EMBL" id="LT634361">
    <property type="protein sequence ID" value="SFZ80886.1"/>
    <property type="molecule type" value="Genomic_DNA"/>
</dbReference>
<feature type="domain" description="Teneurin-like YD-shell" evidence="2">
    <location>
        <begin position="18"/>
        <end position="98"/>
    </location>
</feature>
<proteinExistence type="predicted"/>
<keyword evidence="4" id="KW-1185">Reference proteome</keyword>
<dbReference type="GeneID" id="93955493"/>
<gene>
    <name evidence="3" type="ORF">MARIT_0846</name>
</gene>
<dbReference type="PANTHER" id="PTHR32305">
    <property type="match status" value="1"/>
</dbReference>
<dbReference type="InterPro" id="IPR056823">
    <property type="entry name" value="TEN-like_YD-shell"/>
</dbReference>
<evidence type="ECO:0000256" key="1">
    <source>
        <dbReference type="ARBA" id="ARBA00022737"/>
    </source>
</evidence>
<dbReference type="InterPro" id="IPR022385">
    <property type="entry name" value="Rhs_assc_core"/>
</dbReference>
<evidence type="ECO:0000313" key="3">
    <source>
        <dbReference type="EMBL" id="SFZ80886.1"/>
    </source>
</evidence>
<keyword evidence="1" id="KW-0677">Repeat</keyword>
<sequence>MTWVYESGRFVPSAKLVGTERYSILSDYLGTPIQAYDARGNIVWECELDIYGKVRNLHGEKTFIPFRYQGQYEDVETGLYYNRFRYYSPDTGIYISQDPIGLHGGFKPYEYSEDTNILIDPFGLITIANLDGVKIIAYPGPEATDLRPEHKPYHVHVEEAGNKTRVLMEDYETGGKKHKVGDVFPDDPSMTKKMKKVLKKLNLSDLAEKAKNVFHKGCA</sequence>
<dbReference type="OrthoDB" id="9765204at2"/>
<dbReference type="AlphaFoldDB" id="A0A2H1E8J3"/>